<keyword evidence="2" id="KW-1185">Reference proteome</keyword>
<accession>A0AAV7WE75</accession>
<evidence type="ECO:0000313" key="1">
    <source>
        <dbReference type="EMBL" id="KAJ1211062.1"/>
    </source>
</evidence>
<evidence type="ECO:0000313" key="2">
    <source>
        <dbReference type="Proteomes" id="UP001066276"/>
    </source>
</evidence>
<protein>
    <submittedName>
        <fullName evidence="1">Uncharacterized protein</fullName>
    </submittedName>
</protein>
<organism evidence="1 2">
    <name type="scientific">Pleurodeles waltl</name>
    <name type="common">Iberian ribbed newt</name>
    <dbReference type="NCBI Taxonomy" id="8319"/>
    <lineage>
        <taxon>Eukaryota</taxon>
        <taxon>Metazoa</taxon>
        <taxon>Chordata</taxon>
        <taxon>Craniata</taxon>
        <taxon>Vertebrata</taxon>
        <taxon>Euteleostomi</taxon>
        <taxon>Amphibia</taxon>
        <taxon>Batrachia</taxon>
        <taxon>Caudata</taxon>
        <taxon>Salamandroidea</taxon>
        <taxon>Salamandridae</taxon>
        <taxon>Pleurodelinae</taxon>
        <taxon>Pleurodeles</taxon>
    </lineage>
</organism>
<name>A0AAV7WE75_PLEWA</name>
<reference evidence="1" key="1">
    <citation type="journal article" date="2022" name="bioRxiv">
        <title>Sequencing and chromosome-scale assembly of the giantPleurodeles waltlgenome.</title>
        <authorList>
            <person name="Brown T."/>
            <person name="Elewa A."/>
            <person name="Iarovenko S."/>
            <person name="Subramanian E."/>
            <person name="Araus A.J."/>
            <person name="Petzold A."/>
            <person name="Susuki M."/>
            <person name="Suzuki K.-i.T."/>
            <person name="Hayashi T."/>
            <person name="Toyoda A."/>
            <person name="Oliveira C."/>
            <person name="Osipova E."/>
            <person name="Leigh N.D."/>
            <person name="Simon A."/>
            <person name="Yun M.H."/>
        </authorList>
    </citation>
    <scope>NUCLEOTIDE SEQUENCE</scope>
    <source>
        <strain evidence="1">20211129_DDA</strain>
        <tissue evidence="1">Liver</tissue>
    </source>
</reference>
<comment type="caution">
    <text evidence="1">The sequence shown here is derived from an EMBL/GenBank/DDBJ whole genome shotgun (WGS) entry which is preliminary data.</text>
</comment>
<gene>
    <name evidence="1" type="ORF">NDU88_006424</name>
</gene>
<proteinExistence type="predicted"/>
<dbReference type="Proteomes" id="UP001066276">
    <property type="component" value="Chromosome 1_2"/>
</dbReference>
<dbReference type="EMBL" id="JANPWB010000002">
    <property type="protein sequence ID" value="KAJ1211062.1"/>
    <property type="molecule type" value="Genomic_DNA"/>
</dbReference>
<sequence length="72" mass="7727">MTPVHGSLRVLSEAGRVDLLMSGVLDQACVVMERHRRAVPHGVASVVAACETKFLESSFGSDTNDYGSEHIV</sequence>
<dbReference type="AlphaFoldDB" id="A0AAV7WE75"/>